<dbReference type="Proteomes" id="UP000018466">
    <property type="component" value="Unassembled WGS sequence"/>
</dbReference>
<accession>A0AA37DG06</accession>
<dbReference type="GeneID" id="86941818"/>
<dbReference type="PROSITE" id="PS51257">
    <property type="entry name" value="PROKAR_LIPOPROTEIN"/>
    <property type="match status" value="1"/>
</dbReference>
<feature type="chain" id="PRO_5041389944" description="DUF5067 domain-containing protein" evidence="1">
    <location>
        <begin position="25"/>
        <end position="217"/>
    </location>
</feature>
<sequence length="217" mass="23386">MKKTKRIWACTTGLALLGATVFLGGCGPKRGQLAASAAASAAAEQGKGQDAVMHDDIKLNFDEAQSSCEDLLKDNVSDYPLSKYIDTVVDENNKTVMLIWPLDNAATEEDGVRYANELIRAFNDACAEQDFSIAASSEESYGGLYQKYAVNIQVFRETDILKPDKYLVSMTIPAGSNQAVVPFSQYDGVNEVILTDGSVKVPGGKYTGDRTGLYSGE</sequence>
<gene>
    <name evidence="2" type="ORF">HMPREF9623_01181</name>
</gene>
<organism evidence="2 3">
    <name type="scientific">Stomatobaculum longum</name>
    <dbReference type="NCBI Taxonomy" id="796942"/>
    <lineage>
        <taxon>Bacteria</taxon>
        <taxon>Bacillati</taxon>
        <taxon>Bacillota</taxon>
        <taxon>Clostridia</taxon>
        <taxon>Lachnospirales</taxon>
        <taxon>Lachnospiraceae</taxon>
        <taxon>Stomatobaculum</taxon>
    </lineage>
</organism>
<keyword evidence="1" id="KW-0732">Signal</keyword>
<feature type="signal peptide" evidence="1">
    <location>
        <begin position="1"/>
        <end position="24"/>
    </location>
</feature>
<evidence type="ECO:0000256" key="1">
    <source>
        <dbReference type="SAM" id="SignalP"/>
    </source>
</evidence>
<keyword evidence="3" id="KW-1185">Reference proteome</keyword>
<evidence type="ECO:0000313" key="2">
    <source>
        <dbReference type="EMBL" id="EHO16482.1"/>
    </source>
</evidence>
<dbReference type="EMBL" id="AGEL01000007">
    <property type="protein sequence ID" value="EHO16482.1"/>
    <property type="molecule type" value="Genomic_DNA"/>
</dbReference>
<name>A0AA37DG06_9FIRM</name>
<proteinExistence type="predicted"/>
<dbReference type="AlphaFoldDB" id="A0AA37DG06"/>
<comment type="caution">
    <text evidence="2">The sequence shown here is derived from an EMBL/GenBank/DDBJ whole genome shotgun (WGS) entry which is preliminary data.</text>
</comment>
<protein>
    <recommendedName>
        <fullName evidence="4">DUF5067 domain-containing protein</fullName>
    </recommendedName>
</protein>
<evidence type="ECO:0000313" key="3">
    <source>
        <dbReference type="Proteomes" id="UP000018466"/>
    </source>
</evidence>
<reference evidence="2 3" key="1">
    <citation type="submission" date="2011-10" db="EMBL/GenBank/DDBJ databases">
        <title>The Genome Sequence of Lachnospiraceae bacterium ACC2.</title>
        <authorList>
            <consortium name="The Broad Institute Genome Sequencing Platform"/>
            <person name="Earl A."/>
            <person name="Ward D."/>
            <person name="Feldgarden M."/>
            <person name="Gevers D."/>
            <person name="Sizova M."/>
            <person name="Hazen A."/>
            <person name="Epstein S."/>
            <person name="Young S.K."/>
            <person name="Zeng Q."/>
            <person name="Gargeya S."/>
            <person name="Fitzgerald M."/>
            <person name="Haas B."/>
            <person name="Abouelleil A."/>
            <person name="Alvarado L."/>
            <person name="Arachchi H.M."/>
            <person name="Berlin A."/>
            <person name="Brown A."/>
            <person name="Chapman S.B."/>
            <person name="Chen Z."/>
            <person name="Dunbar C."/>
            <person name="Freedman E."/>
            <person name="Gearin G."/>
            <person name="Goldberg J."/>
            <person name="Griggs A."/>
            <person name="Gujja S."/>
            <person name="Heiman D."/>
            <person name="Howarth C."/>
            <person name="Larson L."/>
            <person name="Lui A."/>
            <person name="MacDonald P.J.P."/>
            <person name="Montmayeur A."/>
            <person name="Murphy C."/>
            <person name="Neiman D."/>
            <person name="Pearson M."/>
            <person name="Priest M."/>
            <person name="Roberts A."/>
            <person name="Saif S."/>
            <person name="Shea T."/>
            <person name="Shenoy N."/>
            <person name="Sisk P."/>
            <person name="Stolte C."/>
            <person name="Sykes S."/>
            <person name="Wortman J."/>
            <person name="Nusbaum C."/>
            <person name="Birren B."/>
        </authorList>
    </citation>
    <scope>NUCLEOTIDE SEQUENCE [LARGE SCALE GENOMIC DNA]</scope>
    <source>
        <strain evidence="2 3">ACC2</strain>
    </source>
</reference>
<evidence type="ECO:0008006" key="4">
    <source>
        <dbReference type="Google" id="ProtNLM"/>
    </source>
</evidence>
<dbReference type="RefSeq" id="WP_009533014.1">
    <property type="nucleotide sequence ID" value="NZ_CAJPPX010000017.1"/>
</dbReference>